<name>A0A7X0U8C8_9BURK</name>
<dbReference type="AlphaFoldDB" id="A0A7X0U8C8"/>
<comment type="caution">
    <text evidence="1">The sequence shown here is derived from an EMBL/GenBank/DDBJ whole genome shotgun (WGS) entry which is preliminary data.</text>
</comment>
<evidence type="ECO:0008006" key="3">
    <source>
        <dbReference type="Google" id="ProtNLM"/>
    </source>
</evidence>
<dbReference type="Proteomes" id="UP000575083">
    <property type="component" value="Unassembled WGS sequence"/>
</dbReference>
<proteinExistence type="predicted"/>
<evidence type="ECO:0000313" key="2">
    <source>
        <dbReference type="Proteomes" id="UP000575083"/>
    </source>
</evidence>
<organism evidence="1 2">
    <name type="scientific">Acidovorax soli</name>
    <dbReference type="NCBI Taxonomy" id="592050"/>
    <lineage>
        <taxon>Bacteria</taxon>
        <taxon>Pseudomonadati</taxon>
        <taxon>Pseudomonadota</taxon>
        <taxon>Betaproteobacteria</taxon>
        <taxon>Burkholderiales</taxon>
        <taxon>Comamonadaceae</taxon>
        <taxon>Acidovorax</taxon>
    </lineage>
</organism>
<evidence type="ECO:0000313" key="1">
    <source>
        <dbReference type="EMBL" id="MBB6559006.1"/>
    </source>
</evidence>
<dbReference type="RefSeq" id="WP_184856405.1">
    <property type="nucleotide sequence ID" value="NZ_JACHLK010000002.1"/>
</dbReference>
<protein>
    <recommendedName>
        <fullName evidence="3">RloB-like protein</fullName>
    </recommendedName>
</protein>
<reference evidence="1 2" key="1">
    <citation type="submission" date="2020-08" db="EMBL/GenBank/DDBJ databases">
        <title>Functional genomics of gut bacteria from endangered species of beetles.</title>
        <authorList>
            <person name="Carlos-Shanley C."/>
        </authorList>
    </citation>
    <scope>NUCLEOTIDE SEQUENCE [LARGE SCALE GENOMIC DNA]</scope>
    <source>
        <strain evidence="1 2">S00198</strain>
    </source>
</reference>
<sequence>MTRFALITEGITDQVVIDNILGGHYDEDVDVQIIQPARDATDQARQGEEGGFERVLEFCQLPSFSDIFLYNEFLIIHIDTDIASHPNININPFDKGRKKSAKQIVEDFSKLIQSKIAPDLFNQFGRKIVMAIPVDSIECWILPIYEKSDKTRKKDTGCENALQRALNKSNTTYSKDYNCYQTISKPLLKRKVLEECASNQASLKIFLDSLPPIENTQPE</sequence>
<keyword evidence="2" id="KW-1185">Reference proteome</keyword>
<accession>A0A7X0U8C8</accession>
<gene>
    <name evidence="1" type="ORF">HNP48_001670</name>
</gene>
<dbReference type="EMBL" id="JACHLK010000002">
    <property type="protein sequence ID" value="MBB6559006.1"/>
    <property type="molecule type" value="Genomic_DNA"/>
</dbReference>